<comment type="caution">
    <text evidence="1">The sequence shown here is derived from an EMBL/GenBank/DDBJ whole genome shotgun (WGS) entry which is preliminary data.</text>
</comment>
<protein>
    <recommendedName>
        <fullName evidence="3">Peptidylprolyl isomerase</fullName>
    </recommendedName>
</protein>
<dbReference type="RefSeq" id="WP_376829743.1">
    <property type="nucleotide sequence ID" value="NZ_JBHLWR010000006.1"/>
</dbReference>
<proteinExistence type="predicted"/>
<evidence type="ECO:0008006" key="3">
    <source>
        <dbReference type="Google" id="ProtNLM"/>
    </source>
</evidence>
<evidence type="ECO:0000313" key="1">
    <source>
        <dbReference type="EMBL" id="MFC3265900.1"/>
    </source>
</evidence>
<name>A0ABV7LD88_9HYPH</name>
<keyword evidence="2" id="KW-1185">Reference proteome</keyword>
<gene>
    <name evidence="1" type="ORF">ACFOEX_05970</name>
</gene>
<organism evidence="1 2">
    <name type="scientific">Camelimonas abortus</name>
    <dbReference type="NCBI Taxonomy" id="1017184"/>
    <lineage>
        <taxon>Bacteria</taxon>
        <taxon>Pseudomonadati</taxon>
        <taxon>Pseudomonadota</taxon>
        <taxon>Alphaproteobacteria</taxon>
        <taxon>Hyphomicrobiales</taxon>
        <taxon>Chelatococcaceae</taxon>
        <taxon>Camelimonas</taxon>
    </lineage>
</organism>
<reference evidence="2" key="1">
    <citation type="journal article" date="2019" name="Int. J. Syst. Evol. Microbiol.">
        <title>The Global Catalogue of Microorganisms (GCM) 10K type strain sequencing project: providing services to taxonomists for standard genome sequencing and annotation.</title>
        <authorList>
            <consortium name="The Broad Institute Genomics Platform"/>
            <consortium name="The Broad Institute Genome Sequencing Center for Infectious Disease"/>
            <person name="Wu L."/>
            <person name="Ma J."/>
        </authorList>
    </citation>
    <scope>NUCLEOTIDE SEQUENCE [LARGE SCALE GENOMIC DNA]</scope>
    <source>
        <strain evidence="2">CCM 7941</strain>
    </source>
</reference>
<dbReference type="Proteomes" id="UP001595536">
    <property type="component" value="Unassembled WGS sequence"/>
</dbReference>
<sequence>MMTPPTRTPRSAVSAPGRARARLARALLRGGAALALALALTACDKCGRLTPVNKPWSTACESGPAQR</sequence>
<accession>A0ABV7LD88</accession>
<evidence type="ECO:0000313" key="2">
    <source>
        <dbReference type="Proteomes" id="UP001595536"/>
    </source>
</evidence>
<dbReference type="EMBL" id="JBHRUV010000025">
    <property type="protein sequence ID" value="MFC3265900.1"/>
    <property type="molecule type" value="Genomic_DNA"/>
</dbReference>